<protein>
    <recommendedName>
        <fullName evidence="4">Na+/H+ antiporter subunit G</fullName>
    </recommendedName>
</protein>
<feature type="transmembrane region" description="Helical" evidence="1">
    <location>
        <begin position="49"/>
        <end position="69"/>
    </location>
</feature>
<reference evidence="2 3" key="1">
    <citation type="journal article" date="2019" name="Int. J. Syst. Evol. Microbiol.">
        <title>The Global Catalogue of Microorganisms (GCM) 10K type strain sequencing project: providing services to taxonomists for standard genome sequencing and annotation.</title>
        <authorList>
            <consortium name="The Broad Institute Genomics Platform"/>
            <consortium name="The Broad Institute Genome Sequencing Center for Infectious Disease"/>
            <person name="Wu L."/>
            <person name="Ma J."/>
        </authorList>
    </citation>
    <scope>NUCLEOTIDE SEQUENCE [LARGE SCALE GENOMIC DNA]</scope>
    <source>
        <strain evidence="2 3">JCM 13476</strain>
    </source>
</reference>
<feature type="transmembrane region" description="Helical" evidence="1">
    <location>
        <begin position="81"/>
        <end position="99"/>
    </location>
</feature>
<organism evidence="2 3">
    <name type="scientific">Brevundimonas terrae</name>
    <dbReference type="NCBI Taxonomy" id="363631"/>
    <lineage>
        <taxon>Bacteria</taxon>
        <taxon>Pseudomonadati</taxon>
        <taxon>Pseudomonadota</taxon>
        <taxon>Alphaproteobacteria</taxon>
        <taxon>Caulobacterales</taxon>
        <taxon>Caulobacteraceae</taxon>
        <taxon>Brevundimonas</taxon>
    </lineage>
</organism>
<gene>
    <name evidence="2" type="ORF">GCM10009093_12370</name>
</gene>
<keyword evidence="3" id="KW-1185">Reference proteome</keyword>
<dbReference type="EMBL" id="BAAAEJ010000005">
    <property type="protein sequence ID" value="GAA0387101.1"/>
    <property type="molecule type" value="Genomic_DNA"/>
</dbReference>
<sequence>MLTAPAHMPDLPMWAAIAVTALCIFGALLALVGSIGLKTLKTMYERLHAPTMASTLAMATIVAAMIIYFSFAEGRLTLKPLLIAIFLTVTTPVTMTLLARASIYRDRVEGREGVPKDDM</sequence>
<dbReference type="PANTHER" id="PTHR34703">
    <property type="entry name" value="ANTIPORTER SUBUNIT MNHG2-RELATED"/>
    <property type="match status" value="1"/>
</dbReference>
<evidence type="ECO:0000313" key="3">
    <source>
        <dbReference type="Proteomes" id="UP001500791"/>
    </source>
</evidence>
<accession>A0ABN0Y904</accession>
<dbReference type="Pfam" id="PF03334">
    <property type="entry name" value="PhaG_MnhG_YufB"/>
    <property type="match status" value="1"/>
</dbReference>
<name>A0ABN0Y904_9CAUL</name>
<proteinExistence type="predicted"/>
<evidence type="ECO:0000313" key="2">
    <source>
        <dbReference type="EMBL" id="GAA0387101.1"/>
    </source>
</evidence>
<comment type="caution">
    <text evidence="2">The sequence shown here is derived from an EMBL/GenBank/DDBJ whole genome shotgun (WGS) entry which is preliminary data.</text>
</comment>
<keyword evidence="1" id="KW-1133">Transmembrane helix</keyword>
<dbReference type="Proteomes" id="UP001500791">
    <property type="component" value="Unassembled WGS sequence"/>
</dbReference>
<keyword evidence="1" id="KW-0812">Transmembrane</keyword>
<dbReference type="NCBIfam" id="TIGR01300">
    <property type="entry name" value="CPA3_mnhG_phaG"/>
    <property type="match status" value="1"/>
</dbReference>
<feature type="transmembrane region" description="Helical" evidence="1">
    <location>
        <begin position="12"/>
        <end position="37"/>
    </location>
</feature>
<dbReference type="PANTHER" id="PTHR34703:SF1">
    <property type="entry name" value="ANTIPORTER SUBUNIT MNHG2-RELATED"/>
    <property type="match status" value="1"/>
</dbReference>
<dbReference type="RefSeq" id="WP_208380949.1">
    <property type="nucleotide sequence ID" value="NZ_BAAAEJ010000005.1"/>
</dbReference>
<evidence type="ECO:0000256" key="1">
    <source>
        <dbReference type="SAM" id="Phobius"/>
    </source>
</evidence>
<dbReference type="InterPro" id="IPR005133">
    <property type="entry name" value="PhaG_MnhG_YufB"/>
</dbReference>
<keyword evidence="1" id="KW-0472">Membrane</keyword>
<evidence type="ECO:0008006" key="4">
    <source>
        <dbReference type="Google" id="ProtNLM"/>
    </source>
</evidence>